<evidence type="ECO:0000256" key="3">
    <source>
        <dbReference type="ARBA" id="ARBA00022692"/>
    </source>
</evidence>
<dbReference type="PRINTS" id="PR01103">
    <property type="entry name" value="ADRENERGICR"/>
</dbReference>
<feature type="transmembrane region" description="Helical" evidence="11">
    <location>
        <begin position="31"/>
        <end position="54"/>
    </location>
</feature>
<dbReference type="GO" id="GO:0043410">
    <property type="term" value="P:positive regulation of MAPK cascade"/>
    <property type="evidence" value="ECO:0007669"/>
    <property type="project" value="TreeGrafter"/>
</dbReference>
<dbReference type="AlphaFoldDB" id="A0A1W0XC36"/>
<feature type="transmembrane region" description="Helical" evidence="11">
    <location>
        <begin position="66"/>
        <end position="85"/>
    </location>
</feature>
<dbReference type="GO" id="GO:0007200">
    <property type="term" value="P:phospholipase C-activating G protein-coupled receptor signaling pathway"/>
    <property type="evidence" value="ECO:0007669"/>
    <property type="project" value="TreeGrafter"/>
</dbReference>
<feature type="region of interest" description="Disordered" evidence="10">
    <location>
        <begin position="661"/>
        <end position="688"/>
    </location>
</feature>
<protein>
    <submittedName>
        <fullName evidence="13">Alpha-1A adrenergic receptor</fullName>
    </submittedName>
</protein>
<feature type="compositionally biased region" description="Acidic residues" evidence="10">
    <location>
        <begin position="588"/>
        <end position="599"/>
    </location>
</feature>
<feature type="region of interest" description="Disordered" evidence="10">
    <location>
        <begin position="413"/>
        <end position="443"/>
    </location>
</feature>
<evidence type="ECO:0000256" key="11">
    <source>
        <dbReference type="SAM" id="Phobius"/>
    </source>
</evidence>
<dbReference type="Gene3D" id="1.20.1070.10">
    <property type="entry name" value="Rhodopsin 7-helix transmembrane proteins"/>
    <property type="match status" value="1"/>
</dbReference>
<feature type="transmembrane region" description="Helical" evidence="11">
    <location>
        <begin position="97"/>
        <end position="125"/>
    </location>
</feature>
<dbReference type="SUPFAM" id="SSF81321">
    <property type="entry name" value="Family A G protein-coupled receptor-like"/>
    <property type="match status" value="1"/>
</dbReference>
<dbReference type="GO" id="GO:0007204">
    <property type="term" value="P:positive regulation of cytosolic calcium ion concentration"/>
    <property type="evidence" value="ECO:0007669"/>
    <property type="project" value="TreeGrafter"/>
</dbReference>
<dbReference type="Pfam" id="PF00001">
    <property type="entry name" value="7tm_1"/>
    <property type="match status" value="1"/>
</dbReference>
<comment type="subcellular location">
    <subcellularLocation>
        <location evidence="1">Cell membrane</location>
        <topology evidence="1">Multi-pass membrane protein</topology>
    </subcellularLocation>
</comment>
<feature type="region of interest" description="Disordered" evidence="10">
    <location>
        <begin position="496"/>
        <end position="526"/>
    </location>
</feature>
<feature type="domain" description="G-protein coupled receptors family 1 profile" evidence="12">
    <location>
        <begin position="45"/>
        <end position="374"/>
    </location>
</feature>
<keyword evidence="7 9" id="KW-0675">Receptor</keyword>
<dbReference type="GO" id="GO:0007267">
    <property type="term" value="P:cell-cell signaling"/>
    <property type="evidence" value="ECO:0007669"/>
    <property type="project" value="TreeGrafter"/>
</dbReference>
<sequence>MEDPFGAQLSMKSDNTTVDHPPLDLSRAVPVAILLAFIDIITVFGNILVIIAVLTTRSLRNVTCNYYIVSLAVSDLLLGVLVLPFSSVYEILNYWSFPTFFCVVWLSTDVLSCTASILNLLCISLDRYLAISRPLHYHKYSSPKFVYIMIAAAWVLAFLISFAPVFGFDTSGDETDQCRVAASGLFWTLYSSVGSFFLPLLVMLILYYRIYLVAAKHSKFMKEERERYASFAQQQQEFDEHTNRNNNRLSLDQGGDGHNNPVGNHRVSRVTIVSNGTPLGPPGTDYQGFPKDSLVQAAGKKSGIMKRLRRLSKDKKAAKTLFIVMACFILCWLPFFIIYLIDGVCKEVCSIPRWVFKVFFWLGYCNSMLNPVIYTVSSHDFRTAFRKILHCPGSDQFGGPHYNATLDTDYRSTAPRPSGSGTIGNSSNGLVTANTPRQHAGPGVASHLISKTRSAVLEASAVASSTPSSSLHRLPSLVVRKNYALVAEHVRDGEGDVATTAMTTTTTTTTEKTNGLPSKGNNADNTAAGLQSREIANLLPRRQQQQQQCCDLSLGGSSGPDDSSIKDLKTRSRLAFTGTAKQRPETLPFDEEDDEDDDSSPPHTYRHLSPCGSTALPVDGSATTTTALHPPKNGSPFDVSSGWSKVKVKAQQIVAVLRDGGRGRSATTTTERSPATISKTNTPTTPPQLRRIVSNAGVATDEHELSEKCVQTSISFVDLGAI</sequence>
<dbReference type="CDD" id="cd14967">
    <property type="entry name" value="7tmA_amine_R-like"/>
    <property type="match status" value="1"/>
</dbReference>
<dbReference type="InterPro" id="IPR017452">
    <property type="entry name" value="GPCR_Rhodpsn_7TM"/>
</dbReference>
<proteinExistence type="inferred from homology"/>
<feature type="transmembrane region" description="Helical" evidence="11">
    <location>
        <begin position="187"/>
        <end position="212"/>
    </location>
</feature>
<keyword evidence="4 11" id="KW-1133">Transmembrane helix</keyword>
<evidence type="ECO:0000259" key="12">
    <source>
        <dbReference type="PROSITE" id="PS50262"/>
    </source>
</evidence>
<gene>
    <name evidence="13" type="ORF">BV898_01208</name>
</gene>
<evidence type="ECO:0000256" key="10">
    <source>
        <dbReference type="SAM" id="MobiDB-lite"/>
    </source>
</evidence>
<keyword evidence="2" id="KW-1003">Cell membrane</keyword>
<evidence type="ECO:0000256" key="5">
    <source>
        <dbReference type="ARBA" id="ARBA00023040"/>
    </source>
</evidence>
<keyword evidence="6 11" id="KW-0472">Membrane</keyword>
<dbReference type="PROSITE" id="PS00237">
    <property type="entry name" value="G_PROTEIN_RECEP_F1_1"/>
    <property type="match status" value="1"/>
</dbReference>
<dbReference type="PROSITE" id="PS50262">
    <property type="entry name" value="G_PROTEIN_RECEP_F1_2"/>
    <property type="match status" value="1"/>
</dbReference>
<reference evidence="14" key="1">
    <citation type="submission" date="2017-01" db="EMBL/GenBank/DDBJ databases">
        <title>Comparative genomics of anhydrobiosis in the tardigrade Hypsibius dujardini.</title>
        <authorList>
            <person name="Yoshida Y."/>
            <person name="Koutsovoulos G."/>
            <person name="Laetsch D."/>
            <person name="Stevens L."/>
            <person name="Kumar S."/>
            <person name="Horikawa D."/>
            <person name="Ishino K."/>
            <person name="Komine S."/>
            <person name="Tomita M."/>
            <person name="Blaxter M."/>
            <person name="Arakawa K."/>
        </authorList>
    </citation>
    <scope>NUCLEOTIDE SEQUENCE [LARGE SCALE GENOMIC DNA]</scope>
    <source>
        <strain evidence="14">Z151</strain>
    </source>
</reference>
<dbReference type="InterPro" id="IPR002233">
    <property type="entry name" value="ADR_fam"/>
</dbReference>
<evidence type="ECO:0000256" key="9">
    <source>
        <dbReference type="RuleBase" id="RU000688"/>
    </source>
</evidence>
<keyword evidence="8 9" id="KW-0807">Transducer</keyword>
<dbReference type="Proteomes" id="UP000192578">
    <property type="component" value="Unassembled WGS sequence"/>
</dbReference>
<feature type="compositionally biased region" description="Low complexity" evidence="10">
    <location>
        <begin position="418"/>
        <end position="429"/>
    </location>
</feature>
<evidence type="ECO:0000256" key="4">
    <source>
        <dbReference type="ARBA" id="ARBA00022989"/>
    </source>
</evidence>
<accession>A0A1W0XC36</accession>
<feature type="compositionally biased region" description="Low complexity" evidence="10">
    <location>
        <begin position="498"/>
        <end position="510"/>
    </location>
</feature>
<dbReference type="GO" id="GO:0071880">
    <property type="term" value="P:adenylate cyclase-activating adrenergic receptor signaling pathway"/>
    <property type="evidence" value="ECO:0007669"/>
    <property type="project" value="TreeGrafter"/>
</dbReference>
<feature type="compositionally biased region" description="Low complexity" evidence="10">
    <location>
        <begin position="543"/>
        <end position="562"/>
    </location>
</feature>
<dbReference type="InterPro" id="IPR000276">
    <property type="entry name" value="GPCR_Rhodpsn"/>
</dbReference>
<name>A0A1W0XC36_HYPEX</name>
<feature type="compositionally biased region" description="Polar residues" evidence="10">
    <location>
        <begin position="665"/>
        <end position="683"/>
    </location>
</feature>
<dbReference type="PRINTS" id="PR00237">
    <property type="entry name" value="GPCRRHODOPSN"/>
</dbReference>
<dbReference type="GO" id="GO:0004937">
    <property type="term" value="F:alpha1-adrenergic receptor activity"/>
    <property type="evidence" value="ECO:0007669"/>
    <property type="project" value="TreeGrafter"/>
</dbReference>
<dbReference type="SMART" id="SM01381">
    <property type="entry name" value="7TM_GPCR_Srsx"/>
    <property type="match status" value="1"/>
</dbReference>
<evidence type="ECO:0000313" key="13">
    <source>
        <dbReference type="EMBL" id="OQV25000.1"/>
    </source>
</evidence>
<feature type="transmembrane region" description="Helical" evidence="11">
    <location>
        <begin position="317"/>
        <end position="341"/>
    </location>
</feature>
<evidence type="ECO:0000313" key="14">
    <source>
        <dbReference type="Proteomes" id="UP000192578"/>
    </source>
</evidence>
<feature type="region of interest" description="Disordered" evidence="10">
    <location>
        <begin position="232"/>
        <end position="260"/>
    </location>
</feature>
<dbReference type="GO" id="GO:0005886">
    <property type="term" value="C:plasma membrane"/>
    <property type="evidence" value="ECO:0007669"/>
    <property type="project" value="UniProtKB-SubCell"/>
</dbReference>
<keyword evidence="14" id="KW-1185">Reference proteome</keyword>
<evidence type="ECO:0000256" key="2">
    <source>
        <dbReference type="ARBA" id="ARBA00022475"/>
    </source>
</evidence>
<organism evidence="13 14">
    <name type="scientific">Hypsibius exemplaris</name>
    <name type="common">Freshwater tardigrade</name>
    <dbReference type="NCBI Taxonomy" id="2072580"/>
    <lineage>
        <taxon>Eukaryota</taxon>
        <taxon>Metazoa</taxon>
        <taxon>Ecdysozoa</taxon>
        <taxon>Tardigrada</taxon>
        <taxon>Eutardigrada</taxon>
        <taxon>Parachela</taxon>
        <taxon>Hypsibioidea</taxon>
        <taxon>Hypsibiidae</taxon>
        <taxon>Hypsibius</taxon>
    </lineage>
</organism>
<evidence type="ECO:0000256" key="1">
    <source>
        <dbReference type="ARBA" id="ARBA00004651"/>
    </source>
</evidence>
<dbReference type="PANTHER" id="PTHR24248:SF72">
    <property type="entry name" value="G-PROTEIN COUPLED RECEPTORS FAMILY 1 PROFILE DOMAIN-CONTAINING PROTEIN"/>
    <property type="match status" value="1"/>
</dbReference>
<keyword evidence="3 9" id="KW-0812">Transmembrane</keyword>
<evidence type="ECO:0000256" key="7">
    <source>
        <dbReference type="ARBA" id="ARBA00023170"/>
    </source>
</evidence>
<feature type="transmembrane region" description="Helical" evidence="11">
    <location>
        <begin position="145"/>
        <end position="167"/>
    </location>
</feature>
<comment type="similarity">
    <text evidence="9">Belongs to the G-protein coupled receptor 1 family.</text>
</comment>
<evidence type="ECO:0000256" key="6">
    <source>
        <dbReference type="ARBA" id="ARBA00023136"/>
    </source>
</evidence>
<dbReference type="EMBL" id="MTYJ01000004">
    <property type="protein sequence ID" value="OQV25000.1"/>
    <property type="molecule type" value="Genomic_DNA"/>
</dbReference>
<dbReference type="PANTHER" id="PTHR24248">
    <property type="entry name" value="ADRENERGIC RECEPTOR-RELATED G-PROTEIN COUPLED RECEPTOR"/>
    <property type="match status" value="1"/>
</dbReference>
<comment type="caution">
    <text evidence="13">The sequence shown here is derived from an EMBL/GenBank/DDBJ whole genome shotgun (WGS) entry which is preliminary data.</text>
</comment>
<dbReference type="OrthoDB" id="5977853at2759"/>
<evidence type="ECO:0000256" key="8">
    <source>
        <dbReference type="ARBA" id="ARBA00023224"/>
    </source>
</evidence>
<keyword evidence="5 9" id="KW-0297">G-protein coupled receptor</keyword>
<feature type="region of interest" description="Disordered" evidence="10">
    <location>
        <begin position="540"/>
        <end position="640"/>
    </location>
</feature>
<feature type="compositionally biased region" description="Polar residues" evidence="10">
    <location>
        <begin position="511"/>
        <end position="526"/>
    </location>
</feature>